<dbReference type="Proteomes" id="UP000198420">
    <property type="component" value="Unassembled WGS sequence"/>
</dbReference>
<dbReference type="AlphaFoldDB" id="A0A238URM8"/>
<sequence>MKASETTLRKLIAGEKQFVVPLFQRPYAWTDKHLKPLWQDVVAQADAVAQGSPRGHFLGSVVLAPSPHASPSLARWIVVDGQQRLTTLLLLLCAIRDHLKVEDPDEWDRINELHLINKFERGEARFRLLPTQVDRGAFTACVNGSLDQRVSGVIGTSYQFFRSRLVTADDPADPHDIKRIESAVLDWLSLVQITVEQDDNAFRIFESLNNTGMRLSQVDLIRNYVFMMLATKGEHVYDTYWLPLQRMLGNDTKALEQLMYLVLVLKKGEDATYNDIYRGHQQLLDQAGGDENKIETYVADLARRARHFAVIREPGREADSRISASLEFLNEWQASTTYPVVMRLLELREDGEATDDDLAEALRYIESFVVRRLIAGVPTNNLNRVFQRLSGLLSADEPVPGTVRSTLSPARLYWPTDTELRDAVRTRQFYWQGSGPQKKLVLRRLAGTFRSPELVDLAHKNITIEHVLPQHLTPEWRTELSRDSDDPAMLHRELVHTLGNLTLTGYNSALSDLPFARKREQLSRTSIAMNQAIAEQGHWGKTEIHARADDLTERAIALWPGPDETGRKSSPERDWTLLHNALAALPAATWTTYGDIAELIGSHAVPVGVHLGSVQVVNAHRVLTAERRPSPNFRWPDPDDDRNVLNVLVDDGIKLDDTGRADPAQHVSAHELAALLDLPGAAEMKETDLTEGDAADLTEQEHRFHSQLGSLHGPKTTGAVARLLDRWREVGGQFQYGTGAQARCSPVLPQKPGVTKMLNLYTRTIEVPFGLLKGRPVFDDPGLREELRQRLNDAPGIDLPASKLDLWPSFPIAQLADEATWDVVIATLDWFKAQIDHSDGN</sequence>
<dbReference type="PANTHER" id="PTHR35149">
    <property type="entry name" value="SLL5132 PROTEIN"/>
    <property type="match status" value="1"/>
</dbReference>
<reference evidence="4" key="1">
    <citation type="submission" date="2017-06" db="EMBL/GenBank/DDBJ databases">
        <authorList>
            <person name="Varghese N."/>
            <person name="Submissions S."/>
        </authorList>
    </citation>
    <scope>NUCLEOTIDE SEQUENCE [LARGE SCALE GENOMIC DNA]</scope>
    <source>
        <strain evidence="4">DSM 44485</strain>
    </source>
</reference>
<dbReference type="Gene3D" id="1.10.10.10">
    <property type="entry name" value="Winged helix-like DNA-binding domain superfamily/Winged helix DNA-binding domain"/>
    <property type="match status" value="1"/>
</dbReference>
<accession>A0A238URM8</accession>
<dbReference type="SUPFAM" id="SSF46767">
    <property type="entry name" value="Methylated DNA-protein cysteine methyltransferase, C-terminal domain"/>
    <property type="match status" value="1"/>
</dbReference>
<name>A0A238URM8_9ACTN</name>
<gene>
    <name evidence="3" type="ORF">SAMN06265355_101249</name>
</gene>
<evidence type="ECO:0008006" key="5">
    <source>
        <dbReference type="Google" id="ProtNLM"/>
    </source>
</evidence>
<dbReference type="PANTHER" id="PTHR35149:SF2">
    <property type="entry name" value="DUF262 DOMAIN-CONTAINING PROTEIN"/>
    <property type="match status" value="1"/>
</dbReference>
<dbReference type="InterPro" id="IPR036217">
    <property type="entry name" value="MethylDNA_cys_MeTrfase_DNAb"/>
</dbReference>
<evidence type="ECO:0000259" key="1">
    <source>
        <dbReference type="Pfam" id="PF03235"/>
    </source>
</evidence>
<organism evidence="3 4">
    <name type="scientific">Actinomadura mexicana</name>
    <dbReference type="NCBI Taxonomy" id="134959"/>
    <lineage>
        <taxon>Bacteria</taxon>
        <taxon>Bacillati</taxon>
        <taxon>Actinomycetota</taxon>
        <taxon>Actinomycetes</taxon>
        <taxon>Streptosporangiales</taxon>
        <taxon>Thermomonosporaceae</taxon>
        <taxon>Actinomadura</taxon>
    </lineage>
</organism>
<dbReference type="OrthoDB" id="9798761at2"/>
<proteinExistence type="predicted"/>
<protein>
    <recommendedName>
        <fullName evidence="5">6-O-methylguanine DNA methyltransferase, DNA binding domain</fullName>
    </recommendedName>
</protein>
<evidence type="ECO:0000313" key="4">
    <source>
        <dbReference type="Proteomes" id="UP000198420"/>
    </source>
</evidence>
<dbReference type="InterPro" id="IPR011089">
    <property type="entry name" value="GmrSD_C"/>
</dbReference>
<dbReference type="EMBL" id="FZNP01000001">
    <property type="protein sequence ID" value="SNR23989.1"/>
    <property type="molecule type" value="Genomic_DNA"/>
</dbReference>
<evidence type="ECO:0000259" key="2">
    <source>
        <dbReference type="Pfam" id="PF07510"/>
    </source>
</evidence>
<dbReference type="RefSeq" id="WP_089309680.1">
    <property type="nucleotide sequence ID" value="NZ_FZNP01000001.1"/>
</dbReference>
<keyword evidence="4" id="KW-1185">Reference proteome</keyword>
<evidence type="ECO:0000313" key="3">
    <source>
        <dbReference type="EMBL" id="SNR23989.1"/>
    </source>
</evidence>
<feature type="domain" description="GmrSD restriction endonucleases C-terminal" evidence="2">
    <location>
        <begin position="414"/>
        <end position="553"/>
    </location>
</feature>
<dbReference type="InterPro" id="IPR004919">
    <property type="entry name" value="GmrSD_N"/>
</dbReference>
<feature type="domain" description="GmrSD restriction endonucleases N-terminal" evidence="1">
    <location>
        <begin position="9"/>
        <end position="226"/>
    </location>
</feature>
<dbReference type="Pfam" id="PF07510">
    <property type="entry name" value="GmrSD_C"/>
    <property type="match status" value="1"/>
</dbReference>
<dbReference type="Pfam" id="PF03235">
    <property type="entry name" value="GmrSD_N"/>
    <property type="match status" value="1"/>
</dbReference>
<dbReference type="InterPro" id="IPR036388">
    <property type="entry name" value="WH-like_DNA-bd_sf"/>
</dbReference>